<evidence type="ECO:0000313" key="2">
    <source>
        <dbReference type="Proteomes" id="UP000318431"/>
    </source>
</evidence>
<accession>A0A562R4W0</accession>
<evidence type="ECO:0000313" key="1">
    <source>
        <dbReference type="EMBL" id="TWI63426.1"/>
    </source>
</evidence>
<comment type="caution">
    <text evidence="1">The sequence shown here is derived from an EMBL/GenBank/DDBJ whole genome shotgun (WGS) entry which is preliminary data.</text>
</comment>
<dbReference type="AlphaFoldDB" id="A0A562R4W0"/>
<dbReference type="OrthoDB" id="8678604at2"/>
<reference evidence="1 2" key="1">
    <citation type="journal article" date="2015" name="Stand. Genomic Sci.">
        <title>Genomic Encyclopedia of Bacterial and Archaeal Type Strains, Phase III: the genomes of soil and plant-associated and newly described type strains.</title>
        <authorList>
            <person name="Whitman W.B."/>
            <person name="Woyke T."/>
            <person name="Klenk H.P."/>
            <person name="Zhou Y."/>
            <person name="Lilburn T.G."/>
            <person name="Beck B.J."/>
            <person name="De Vos P."/>
            <person name="Vandamme P."/>
            <person name="Eisen J.A."/>
            <person name="Garrity G."/>
            <person name="Hugenholtz P."/>
            <person name="Kyrpides N.C."/>
        </authorList>
    </citation>
    <scope>NUCLEOTIDE SEQUENCE [LARGE SCALE GENOMIC DNA]</scope>
    <source>
        <strain evidence="1 2">CGMCC 1.10822</strain>
    </source>
</reference>
<dbReference type="EMBL" id="VLLB01000006">
    <property type="protein sequence ID" value="TWI63426.1"/>
    <property type="molecule type" value="Genomic_DNA"/>
</dbReference>
<organism evidence="1 2">
    <name type="scientific">Pseudoduganella lurida</name>
    <dbReference type="NCBI Taxonomy" id="1036180"/>
    <lineage>
        <taxon>Bacteria</taxon>
        <taxon>Pseudomonadati</taxon>
        <taxon>Pseudomonadota</taxon>
        <taxon>Betaproteobacteria</taxon>
        <taxon>Burkholderiales</taxon>
        <taxon>Oxalobacteraceae</taxon>
        <taxon>Telluria group</taxon>
        <taxon>Pseudoduganella</taxon>
    </lineage>
</organism>
<dbReference type="SUPFAM" id="SSF53756">
    <property type="entry name" value="UDP-Glycosyltransferase/glycogen phosphorylase"/>
    <property type="match status" value="1"/>
</dbReference>
<keyword evidence="2" id="KW-1185">Reference proteome</keyword>
<protein>
    <recommendedName>
        <fullName evidence="3">Glycosyltransferase</fullName>
    </recommendedName>
</protein>
<dbReference type="RefSeq" id="WP_145650292.1">
    <property type="nucleotide sequence ID" value="NZ_VLLB01000006.1"/>
</dbReference>
<dbReference type="Proteomes" id="UP000318431">
    <property type="component" value="Unassembled WGS sequence"/>
</dbReference>
<evidence type="ECO:0008006" key="3">
    <source>
        <dbReference type="Google" id="ProtNLM"/>
    </source>
</evidence>
<name>A0A562R4W0_9BURK</name>
<proteinExistence type="predicted"/>
<sequence>MKPLRLAYLATADARGHLMRAQLLTHALRDHGAQVDVLTTSDEGAAFLAGFGIAARVLSRHYAVQFDARQNMLRAETDANIASYVFRPSRMWRDILHLRVALRGADLVVNDSFHPALLFMGCMPAWRGKIVHVYGTSLRQAVQNNFSGRLPGLLSRLFRRIVGWQIDASLARIEHDFSYAATRDGATFRLPTPVVVADTAPPRAQPCAAVYLNPHFRDPRLADGLEAGLDCAGVHATLVGEGYAGRAGWTAQDAAWVEQAAASNLIVSAPGMAALSVALVYHRPIVLVLTEQPEQKINAARAAELGLAHRIVLWRGDAAAFARHISTACNDLLQGTVCLPAQDGRAVAGARLQSWVALLHELATRGEHR</sequence>
<gene>
    <name evidence="1" type="ORF">IP91_03396</name>
</gene>